<evidence type="ECO:0000259" key="2">
    <source>
        <dbReference type="PROSITE" id="PS52045"/>
    </source>
</evidence>
<feature type="region of interest" description="Disordered" evidence="1">
    <location>
        <begin position="274"/>
        <end position="311"/>
    </location>
</feature>
<dbReference type="InterPro" id="IPR053168">
    <property type="entry name" value="Glutamic_endopeptidase"/>
</dbReference>
<evidence type="ECO:0000313" key="3">
    <source>
        <dbReference type="EMBL" id="KAJ0964183.1"/>
    </source>
</evidence>
<dbReference type="PROSITE" id="PS52045">
    <property type="entry name" value="NEPROSIN_PEP_CD"/>
    <property type="match status" value="1"/>
</dbReference>
<dbReference type="PANTHER" id="PTHR31589">
    <property type="entry name" value="PROTEIN, PUTATIVE (DUF239)-RELATED-RELATED"/>
    <property type="match status" value="1"/>
</dbReference>
<accession>A0A9D5C1C9</accession>
<dbReference type="AlphaFoldDB" id="A0A9D5C1C9"/>
<reference evidence="3" key="1">
    <citation type="submission" date="2021-03" db="EMBL/GenBank/DDBJ databases">
        <authorList>
            <person name="Li Z."/>
            <person name="Yang C."/>
        </authorList>
    </citation>
    <scope>NUCLEOTIDE SEQUENCE</scope>
    <source>
        <strain evidence="3">Dzin_1.0</strain>
        <tissue evidence="3">Leaf</tissue>
    </source>
</reference>
<dbReference type="OrthoDB" id="581543at2759"/>
<feature type="domain" description="Neprosin PEP catalytic" evidence="2">
    <location>
        <begin position="1"/>
        <end position="230"/>
    </location>
</feature>
<evidence type="ECO:0000256" key="1">
    <source>
        <dbReference type="SAM" id="MobiDB-lite"/>
    </source>
</evidence>
<sequence>MSVYALQNVIPDQLTSACIWIINGLDGPPENVNAIVVGWTIHPELFKDNRPHLFTLWTVDSFQTTCCYNTLCGFVLANKSNIVPGSPIDQVSTYGGTQHDITLKVYKEKNSGNWWLYYGASGNYDKLIPVGYWPKSLFTGLAGYASDIHYGGDVSYVKGQHGPPMGSGHFADEGENKAASFTRIQEVDQYGQSLCAPLKLHRLLFHARLPQLRQPRPAVTAAPRPPADASPPPRPSSAPVAPRPPPAPPRPSPIACAPEPPCLYAPGRTYSRPLAATSHPVTPSLKPLSASSARSQPPSASSNSGHQHLHLQQCPAANTSICSDVQPARQRRGGHLTGTQRPEVALGRLLRAVRCINPVSTLQHLLHLQQCPAANSSICINFGINTRQQPFCRHQHRGISTVVINNRHQHPRQPPKIVINSPMIIIQRYAAAHLRIGAPAADPASTC</sequence>
<organism evidence="3 4">
    <name type="scientific">Dioscorea zingiberensis</name>
    <dbReference type="NCBI Taxonomy" id="325984"/>
    <lineage>
        <taxon>Eukaryota</taxon>
        <taxon>Viridiplantae</taxon>
        <taxon>Streptophyta</taxon>
        <taxon>Embryophyta</taxon>
        <taxon>Tracheophyta</taxon>
        <taxon>Spermatophyta</taxon>
        <taxon>Magnoliopsida</taxon>
        <taxon>Liliopsida</taxon>
        <taxon>Dioscoreales</taxon>
        <taxon>Dioscoreaceae</taxon>
        <taxon>Dioscorea</taxon>
    </lineage>
</organism>
<keyword evidence="4" id="KW-1185">Reference proteome</keyword>
<protein>
    <recommendedName>
        <fullName evidence="2">Neprosin PEP catalytic domain-containing protein</fullName>
    </recommendedName>
</protein>
<feature type="compositionally biased region" description="Low complexity" evidence="1">
    <location>
        <begin position="287"/>
        <end position="304"/>
    </location>
</feature>
<feature type="region of interest" description="Disordered" evidence="1">
    <location>
        <begin position="214"/>
        <end position="254"/>
    </location>
</feature>
<name>A0A9D5C1C9_9LILI</name>
<dbReference type="PANTHER" id="PTHR31589:SF110">
    <property type="entry name" value="PROTEIN, PUTATIVE (DUF239)-RELATED"/>
    <property type="match status" value="1"/>
</dbReference>
<dbReference type="Gene3D" id="3.90.1320.10">
    <property type="entry name" value="Outer-capsid protein sigma 3, large lobe"/>
    <property type="match status" value="1"/>
</dbReference>
<feature type="compositionally biased region" description="Pro residues" evidence="1">
    <location>
        <begin position="223"/>
        <end position="254"/>
    </location>
</feature>
<dbReference type="Proteomes" id="UP001085076">
    <property type="component" value="Miscellaneous, Linkage group lg09"/>
</dbReference>
<comment type="caution">
    <text evidence="3">The sequence shown here is derived from an EMBL/GenBank/DDBJ whole genome shotgun (WGS) entry which is preliminary data.</text>
</comment>
<dbReference type="Pfam" id="PF03080">
    <property type="entry name" value="Neprosin"/>
    <property type="match status" value="1"/>
</dbReference>
<gene>
    <name evidence="3" type="ORF">J5N97_029305</name>
</gene>
<dbReference type="EMBL" id="JAGGNH010000009">
    <property type="protein sequence ID" value="KAJ0964183.1"/>
    <property type="molecule type" value="Genomic_DNA"/>
</dbReference>
<evidence type="ECO:0000313" key="4">
    <source>
        <dbReference type="Proteomes" id="UP001085076"/>
    </source>
</evidence>
<dbReference type="InterPro" id="IPR004314">
    <property type="entry name" value="Neprosin"/>
</dbReference>
<reference evidence="3" key="2">
    <citation type="journal article" date="2022" name="Hortic Res">
        <title>The genome of Dioscorea zingiberensis sheds light on the biosynthesis, origin and evolution of the medicinally important diosgenin saponins.</title>
        <authorList>
            <person name="Li Y."/>
            <person name="Tan C."/>
            <person name="Li Z."/>
            <person name="Guo J."/>
            <person name="Li S."/>
            <person name="Chen X."/>
            <person name="Wang C."/>
            <person name="Dai X."/>
            <person name="Yang H."/>
            <person name="Song W."/>
            <person name="Hou L."/>
            <person name="Xu J."/>
            <person name="Tong Z."/>
            <person name="Xu A."/>
            <person name="Yuan X."/>
            <person name="Wang W."/>
            <person name="Yang Q."/>
            <person name="Chen L."/>
            <person name="Sun Z."/>
            <person name="Wang K."/>
            <person name="Pan B."/>
            <person name="Chen J."/>
            <person name="Bao Y."/>
            <person name="Liu F."/>
            <person name="Qi X."/>
            <person name="Gang D.R."/>
            <person name="Wen J."/>
            <person name="Li J."/>
        </authorList>
    </citation>
    <scope>NUCLEOTIDE SEQUENCE</scope>
    <source>
        <strain evidence="3">Dzin_1.0</strain>
    </source>
</reference>
<proteinExistence type="predicted"/>